<proteinExistence type="inferred from homology"/>
<feature type="region of interest" description="Disordered" evidence="5">
    <location>
        <begin position="970"/>
        <end position="991"/>
    </location>
</feature>
<dbReference type="SUPFAM" id="SSF48371">
    <property type="entry name" value="ARM repeat"/>
    <property type="match status" value="1"/>
</dbReference>
<dbReference type="Proteomes" id="UP001212841">
    <property type="component" value="Unassembled WGS sequence"/>
</dbReference>
<keyword evidence="3" id="KW-0539">Nucleus</keyword>
<feature type="compositionally biased region" description="Acidic residues" evidence="5">
    <location>
        <begin position="759"/>
        <end position="779"/>
    </location>
</feature>
<feature type="region of interest" description="Disordered" evidence="5">
    <location>
        <begin position="717"/>
        <end position="736"/>
    </location>
</feature>
<dbReference type="PANTHER" id="PTHR13213">
    <property type="entry name" value="MYB-BINDING PROTEIN 1A FAMILY MEMBER"/>
    <property type="match status" value="1"/>
</dbReference>
<evidence type="ECO:0000256" key="5">
    <source>
        <dbReference type="SAM" id="MobiDB-lite"/>
    </source>
</evidence>
<evidence type="ECO:0000256" key="4">
    <source>
        <dbReference type="SAM" id="Coils"/>
    </source>
</evidence>
<keyword evidence="4" id="KW-0175">Coiled coil</keyword>
<evidence type="ECO:0000313" key="6">
    <source>
        <dbReference type="EMBL" id="KAJ3053128.1"/>
    </source>
</evidence>
<keyword evidence="7" id="KW-1185">Reference proteome</keyword>
<dbReference type="GO" id="GO:0005730">
    <property type="term" value="C:nucleolus"/>
    <property type="evidence" value="ECO:0007669"/>
    <property type="project" value="InterPro"/>
</dbReference>
<evidence type="ECO:0000313" key="7">
    <source>
        <dbReference type="Proteomes" id="UP001212841"/>
    </source>
</evidence>
<dbReference type="AlphaFoldDB" id="A0AAD5SLN3"/>
<organism evidence="6 7">
    <name type="scientific">Rhizophlyctis rosea</name>
    <dbReference type="NCBI Taxonomy" id="64517"/>
    <lineage>
        <taxon>Eukaryota</taxon>
        <taxon>Fungi</taxon>
        <taxon>Fungi incertae sedis</taxon>
        <taxon>Chytridiomycota</taxon>
        <taxon>Chytridiomycota incertae sedis</taxon>
        <taxon>Chytridiomycetes</taxon>
        <taxon>Rhizophlyctidales</taxon>
        <taxon>Rhizophlyctidaceae</taxon>
        <taxon>Rhizophlyctis</taxon>
    </lineage>
</organism>
<comment type="caution">
    <text evidence="6">The sequence shown here is derived from an EMBL/GenBank/DDBJ whole genome shotgun (WGS) entry which is preliminary data.</text>
</comment>
<feature type="region of interest" description="Disordered" evidence="5">
    <location>
        <begin position="746"/>
        <end position="780"/>
    </location>
</feature>
<feature type="coiled-coil region" evidence="4">
    <location>
        <begin position="814"/>
        <end position="841"/>
    </location>
</feature>
<protein>
    <recommendedName>
        <fullName evidence="8">DNA polymerase V</fullName>
    </recommendedName>
</protein>
<dbReference type="PANTHER" id="PTHR13213:SF2">
    <property type="entry name" value="MYB-BINDING PROTEIN 1A"/>
    <property type="match status" value="1"/>
</dbReference>
<evidence type="ECO:0000256" key="2">
    <source>
        <dbReference type="ARBA" id="ARBA00006809"/>
    </source>
</evidence>
<dbReference type="GO" id="GO:0006355">
    <property type="term" value="P:regulation of DNA-templated transcription"/>
    <property type="evidence" value="ECO:0007669"/>
    <property type="project" value="InterPro"/>
</dbReference>
<evidence type="ECO:0000256" key="1">
    <source>
        <dbReference type="ARBA" id="ARBA00004123"/>
    </source>
</evidence>
<dbReference type="Pfam" id="PF04931">
    <property type="entry name" value="DNA_pol_phi"/>
    <property type="match status" value="1"/>
</dbReference>
<reference evidence="6" key="1">
    <citation type="submission" date="2020-05" db="EMBL/GenBank/DDBJ databases">
        <title>Phylogenomic resolution of chytrid fungi.</title>
        <authorList>
            <person name="Stajich J.E."/>
            <person name="Amses K."/>
            <person name="Simmons R."/>
            <person name="Seto K."/>
            <person name="Myers J."/>
            <person name="Bonds A."/>
            <person name="Quandt C.A."/>
            <person name="Barry K."/>
            <person name="Liu P."/>
            <person name="Grigoriev I."/>
            <person name="Longcore J.E."/>
            <person name="James T.Y."/>
        </authorList>
    </citation>
    <scope>NUCLEOTIDE SEQUENCE</scope>
    <source>
        <strain evidence="6">JEL0318</strain>
    </source>
</reference>
<dbReference type="InterPro" id="IPR007015">
    <property type="entry name" value="DNA_pol_V/MYBBP1A"/>
</dbReference>
<comment type="subcellular location">
    <subcellularLocation>
        <location evidence="1">Nucleus</location>
    </subcellularLocation>
</comment>
<comment type="similarity">
    <text evidence="2">Belongs to the MYBBP1A family.</text>
</comment>
<gene>
    <name evidence="6" type="ORF">HK097_004986</name>
</gene>
<dbReference type="GO" id="GO:0000182">
    <property type="term" value="F:rDNA binding"/>
    <property type="evidence" value="ECO:0007669"/>
    <property type="project" value="TreeGrafter"/>
</dbReference>
<evidence type="ECO:0000256" key="3">
    <source>
        <dbReference type="ARBA" id="ARBA00023242"/>
    </source>
</evidence>
<sequence length="1179" mass="131608">MASDLMSLYWDLASLDPSARTKAAETLTTHLAQLQTHHTPTLPTLIKTEDDLNKACAPDVVYALKRLLRGLPSNRAGARQGFSVMLTELLRQLTFVPVSLTLSLLWKLTDTQGAKGQEERQIYFGRTFGLMSICQSGALKRSHTTASDIEEITSHLVKYAGSKAYLREIAFQVLVLVLEELESTQLSEAAIPSLISTVLKEGVTTPEDLWFAIVAQQHHKSAVDWEVLLPTWRNSKVLHPKNRTALVDILKEAYYTNPRVHSVWDAVMKVVLVEPRKKKTITFQDLWGGLDEPLFTSTHDRKFMGFALFQKLLPLLSPDDFPFIITPHFLRCLINNLAKKDNFLFKIAKQTATTLSQTASQKEGAALPLALQLVGKNGYKEFDVMTKTKTVELILGNLKVEEVQTYLKYLMKVFYDGGEGDVESEEASNEVAEEGKDAPNRRVRIARTWAIDQMMVLVRTGKVPKREDWVKEVAQFIAIQAFYHIHEADRALLKVPAVPVSTSMRDFAKERFFTLLGNLINLNLPDNKSGAGTTTSGRTWAAELHTFMRTMAKNKKVSLAIPLDEESHQAIKRGNDILEKIHKQEQKFFAAAAQNKEALAQSKAFELLFTHVLLQVYSEPADAVDVMEDLEKCFELFFEVKEKSGKKRKIGEDDEEPAPIEVLVDVLLSFLVKPSHLLRTLSQDVFKVFCSQLTKKAMDLIIEVLTTKGGVAGAQELFEADEDGDVEMADGDNDEDWEDEDAIEADNAANGHNQSHSDSEDDDDEDLDDDDEEGGEVDEEMRKKLFAALGDAALREGVDEGDDDDDEGLDDDQMEEFDAKLAEIFKQKKELKAAKKDAKQQVTHFKFRVLDLLDVFLRKASDSPLLLDLIPALLNLVRKTHRNADDKDIHPRVISLVTKSLCKAKEIPKPPAIEVDKVYETLEGVHEFVRSAPDVASSNAASRISLLCIRILEAGKEGGVDVKVENGAEKANGKQKKKQKKEEKEQSTSVAASGKSRVATIYAASLTDYVTRKATKVRPNLFTDLIGRYPEHAWELLEDLVDATSAEVNAKAYPLIATYQIMANLVKQNQKKETPERIVQLRAVAAKFVTNVVGTIRNALKGDDTGPRSLNKDRMKELLKAVAVVARRCKKSLENSEFVATFATPALKSMLKEVSESDRYKTAQSVGAAAKEVLKLLEA</sequence>
<dbReference type="InterPro" id="IPR016024">
    <property type="entry name" value="ARM-type_fold"/>
</dbReference>
<name>A0AAD5SLN3_9FUNG</name>
<evidence type="ECO:0008006" key="8">
    <source>
        <dbReference type="Google" id="ProtNLM"/>
    </source>
</evidence>
<accession>A0AAD5SLN3</accession>
<dbReference type="EMBL" id="JADGJD010000235">
    <property type="protein sequence ID" value="KAJ3053128.1"/>
    <property type="molecule type" value="Genomic_DNA"/>
</dbReference>
<feature type="compositionally biased region" description="Acidic residues" evidence="5">
    <location>
        <begin position="718"/>
        <end position="736"/>
    </location>
</feature>